<dbReference type="InterPro" id="IPR050640">
    <property type="entry name" value="Bact_2-comp_sensor_kinase"/>
</dbReference>
<evidence type="ECO:0000313" key="17">
    <source>
        <dbReference type="EMBL" id="MFC4306153.1"/>
    </source>
</evidence>
<evidence type="ECO:0000256" key="12">
    <source>
        <dbReference type="ARBA" id="ARBA00023012"/>
    </source>
</evidence>
<evidence type="ECO:0000256" key="6">
    <source>
        <dbReference type="ARBA" id="ARBA00022679"/>
    </source>
</evidence>
<sequence length="620" mass="70336">MKNKFSIYHFFSVNQKMVIVFLLVSLTGVFTIALSAHYYYTRATSQDFYKLASGASASLNNQLDQYFNNLANTTYAMAAGSLRRAGDEQFSRSSESFIIQDWLTGRIERSAGARLELENLFKRQMTLSYSEVESMVMVSNSGAAVSSRGEGDAAVYRKQWTKDLYTGQQPSLLPMERARLSRIPVVPFVVPIYSTKNVEVAGHLILNVTTARISDIMGRTRIGETGYFFILDQSGVIVFHPDPSMIGTRIESSSLSPFAVAKANTIEHVGKTAYLTTYTDSAFTKWRVVAVVPLEEMATGLKVARNSIIIVVSFLLLFVLLIVPMLTKALLSPIMRLNQNMRQVRRGDLSVKVDVRQSRDEFQMLSNNFSHMLMTLNELIDRVYRFQIREMHLELRQKDATIKALQNQINPHFLYNSLDIIKSIAFLEEVPKIERMVGNLASFFRYTTKLDRIEVPLRNELEHLNEYLEIIRIRFNNNFISRNYVSDKYLDVSLVKLSLQPIVENAVKYAVEENNGDATIIISAYNIEEDLFIEVVDNGRGIEQDRLRLIQESILRAGNINEPDNEMDGTVGLSNVQARLVLQYGPPYGLTISSFPGRGTVVTLRIPIRNRKNVQTNGKM</sequence>
<feature type="domain" description="Histidine kinase" evidence="15">
    <location>
        <begin position="390"/>
        <end position="610"/>
    </location>
</feature>
<dbReference type="EMBL" id="JBHSED010000058">
    <property type="protein sequence ID" value="MFC4306153.1"/>
    <property type="molecule type" value="Genomic_DNA"/>
</dbReference>
<keyword evidence="6 17" id="KW-0808">Transferase</keyword>
<dbReference type="Pfam" id="PF06580">
    <property type="entry name" value="His_kinase"/>
    <property type="match status" value="1"/>
</dbReference>
<dbReference type="InterPro" id="IPR003594">
    <property type="entry name" value="HATPase_dom"/>
</dbReference>
<dbReference type="SUPFAM" id="SSF55874">
    <property type="entry name" value="ATPase domain of HSP90 chaperone/DNA topoisomerase II/histidine kinase"/>
    <property type="match status" value="1"/>
</dbReference>
<accession>A0ABV8SGY7</accession>
<dbReference type="SMART" id="SM00304">
    <property type="entry name" value="HAMP"/>
    <property type="match status" value="1"/>
</dbReference>
<dbReference type="Gene3D" id="6.10.340.10">
    <property type="match status" value="1"/>
</dbReference>
<feature type="transmembrane region" description="Helical" evidence="14">
    <location>
        <begin position="308"/>
        <end position="331"/>
    </location>
</feature>
<keyword evidence="5" id="KW-0597">Phosphoprotein</keyword>
<evidence type="ECO:0000256" key="14">
    <source>
        <dbReference type="SAM" id="Phobius"/>
    </source>
</evidence>
<dbReference type="Pfam" id="PF00672">
    <property type="entry name" value="HAMP"/>
    <property type="match status" value="1"/>
</dbReference>
<keyword evidence="9 17" id="KW-0418">Kinase</keyword>
<dbReference type="EC" id="2.7.13.3" evidence="3"/>
<comment type="caution">
    <text evidence="17">The sequence shown here is derived from an EMBL/GenBank/DDBJ whole genome shotgun (WGS) entry which is preliminary data.</text>
</comment>
<dbReference type="Pfam" id="PF02743">
    <property type="entry name" value="dCache_1"/>
    <property type="match status" value="1"/>
</dbReference>
<evidence type="ECO:0000256" key="3">
    <source>
        <dbReference type="ARBA" id="ARBA00012438"/>
    </source>
</evidence>
<dbReference type="InterPro" id="IPR010559">
    <property type="entry name" value="Sig_transdc_His_kin_internal"/>
</dbReference>
<dbReference type="PANTHER" id="PTHR34220:SF7">
    <property type="entry name" value="SENSOR HISTIDINE KINASE YPDA"/>
    <property type="match status" value="1"/>
</dbReference>
<keyword evidence="10" id="KW-0067">ATP-binding</keyword>
<evidence type="ECO:0000256" key="11">
    <source>
        <dbReference type="ARBA" id="ARBA00022989"/>
    </source>
</evidence>
<dbReference type="SUPFAM" id="SSF158472">
    <property type="entry name" value="HAMP domain-like"/>
    <property type="match status" value="1"/>
</dbReference>
<dbReference type="Pfam" id="PF02518">
    <property type="entry name" value="HATPase_c"/>
    <property type="match status" value="1"/>
</dbReference>
<feature type="domain" description="HAMP" evidence="16">
    <location>
        <begin position="328"/>
        <end position="381"/>
    </location>
</feature>
<evidence type="ECO:0000256" key="4">
    <source>
        <dbReference type="ARBA" id="ARBA00022475"/>
    </source>
</evidence>
<name>A0ABV8SGY7_9BACL</name>
<keyword evidence="8" id="KW-0547">Nucleotide-binding</keyword>
<keyword evidence="7 14" id="KW-0812">Transmembrane</keyword>
<organism evidence="17 18">
    <name type="scientific">Cohnella boryungensis</name>
    <dbReference type="NCBI Taxonomy" id="768479"/>
    <lineage>
        <taxon>Bacteria</taxon>
        <taxon>Bacillati</taxon>
        <taxon>Bacillota</taxon>
        <taxon>Bacilli</taxon>
        <taxon>Bacillales</taxon>
        <taxon>Paenibacillaceae</taxon>
        <taxon>Cohnella</taxon>
    </lineage>
</organism>
<evidence type="ECO:0000256" key="10">
    <source>
        <dbReference type="ARBA" id="ARBA00022840"/>
    </source>
</evidence>
<evidence type="ECO:0000256" key="2">
    <source>
        <dbReference type="ARBA" id="ARBA00004651"/>
    </source>
</evidence>
<evidence type="ECO:0000256" key="9">
    <source>
        <dbReference type="ARBA" id="ARBA00022777"/>
    </source>
</evidence>
<evidence type="ECO:0000256" key="5">
    <source>
        <dbReference type="ARBA" id="ARBA00022553"/>
    </source>
</evidence>
<evidence type="ECO:0000259" key="16">
    <source>
        <dbReference type="PROSITE" id="PS50885"/>
    </source>
</evidence>
<dbReference type="InterPro" id="IPR003660">
    <property type="entry name" value="HAMP_dom"/>
</dbReference>
<dbReference type="SMART" id="SM00387">
    <property type="entry name" value="HATPase_c"/>
    <property type="match status" value="1"/>
</dbReference>
<dbReference type="InterPro" id="IPR033479">
    <property type="entry name" value="dCache_1"/>
</dbReference>
<dbReference type="PROSITE" id="PS50885">
    <property type="entry name" value="HAMP"/>
    <property type="match status" value="1"/>
</dbReference>
<dbReference type="InterPro" id="IPR036890">
    <property type="entry name" value="HATPase_C_sf"/>
</dbReference>
<dbReference type="PROSITE" id="PS50109">
    <property type="entry name" value="HIS_KIN"/>
    <property type="match status" value="1"/>
</dbReference>
<dbReference type="GO" id="GO:0004673">
    <property type="term" value="F:protein histidine kinase activity"/>
    <property type="evidence" value="ECO:0007669"/>
    <property type="project" value="UniProtKB-EC"/>
</dbReference>
<keyword evidence="4" id="KW-1003">Cell membrane</keyword>
<dbReference type="Proteomes" id="UP001595755">
    <property type="component" value="Unassembled WGS sequence"/>
</dbReference>
<evidence type="ECO:0000313" key="18">
    <source>
        <dbReference type="Proteomes" id="UP001595755"/>
    </source>
</evidence>
<keyword evidence="11 14" id="KW-1133">Transmembrane helix</keyword>
<reference evidence="18" key="1">
    <citation type="journal article" date="2019" name="Int. J. Syst. Evol. Microbiol.">
        <title>The Global Catalogue of Microorganisms (GCM) 10K type strain sequencing project: providing services to taxonomists for standard genome sequencing and annotation.</title>
        <authorList>
            <consortium name="The Broad Institute Genomics Platform"/>
            <consortium name="The Broad Institute Genome Sequencing Center for Infectious Disease"/>
            <person name="Wu L."/>
            <person name="Ma J."/>
        </authorList>
    </citation>
    <scope>NUCLEOTIDE SEQUENCE [LARGE SCALE GENOMIC DNA]</scope>
    <source>
        <strain evidence="18">CGMCC 4.1641</strain>
    </source>
</reference>
<dbReference type="InterPro" id="IPR005467">
    <property type="entry name" value="His_kinase_dom"/>
</dbReference>
<dbReference type="CDD" id="cd06225">
    <property type="entry name" value="HAMP"/>
    <property type="match status" value="1"/>
</dbReference>
<gene>
    <name evidence="17" type="ORF">ACFO1S_22230</name>
</gene>
<dbReference type="PANTHER" id="PTHR34220">
    <property type="entry name" value="SENSOR HISTIDINE KINASE YPDA"/>
    <property type="match status" value="1"/>
</dbReference>
<evidence type="ECO:0000256" key="13">
    <source>
        <dbReference type="ARBA" id="ARBA00023136"/>
    </source>
</evidence>
<proteinExistence type="predicted"/>
<evidence type="ECO:0000256" key="8">
    <source>
        <dbReference type="ARBA" id="ARBA00022741"/>
    </source>
</evidence>
<dbReference type="Gene3D" id="3.30.450.20">
    <property type="entry name" value="PAS domain"/>
    <property type="match status" value="2"/>
</dbReference>
<dbReference type="RefSeq" id="WP_204601772.1">
    <property type="nucleotide sequence ID" value="NZ_JBHSED010000058.1"/>
</dbReference>
<evidence type="ECO:0000259" key="15">
    <source>
        <dbReference type="PROSITE" id="PS50109"/>
    </source>
</evidence>
<dbReference type="CDD" id="cd12912">
    <property type="entry name" value="PDC2_MCP_like"/>
    <property type="match status" value="1"/>
</dbReference>
<comment type="catalytic activity">
    <reaction evidence="1">
        <text>ATP + protein L-histidine = ADP + protein N-phospho-L-histidine.</text>
        <dbReference type="EC" id="2.7.13.3"/>
    </reaction>
</comment>
<protein>
    <recommendedName>
        <fullName evidence="3">histidine kinase</fullName>
        <ecNumber evidence="3">2.7.13.3</ecNumber>
    </recommendedName>
</protein>
<keyword evidence="13 14" id="KW-0472">Membrane</keyword>
<keyword evidence="18" id="KW-1185">Reference proteome</keyword>
<dbReference type="Gene3D" id="3.30.565.10">
    <property type="entry name" value="Histidine kinase-like ATPase, C-terminal domain"/>
    <property type="match status" value="1"/>
</dbReference>
<evidence type="ECO:0000256" key="1">
    <source>
        <dbReference type="ARBA" id="ARBA00000085"/>
    </source>
</evidence>
<evidence type="ECO:0000256" key="7">
    <source>
        <dbReference type="ARBA" id="ARBA00022692"/>
    </source>
</evidence>
<comment type="subcellular location">
    <subcellularLocation>
        <location evidence="2">Cell membrane</location>
        <topology evidence="2">Multi-pass membrane protein</topology>
    </subcellularLocation>
</comment>
<keyword evidence="12" id="KW-0902">Two-component regulatory system</keyword>